<dbReference type="PIRSF" id="PIRSF039026">
    <property type="entry name" value="SiaP"/>
    <property type="match status" value="1"/>
</dbReference>
<dbReference type="GO" id="GO:0055085">
    <property type="term" value="P:transmembrane transport"/>
    <property type="evidence" value="ECO:0007669"/>
    <property type="project" value="InterPro"/>
</dbReference>
<dbReference type="GO" id="GO:0031317">
    <property type="term" value="C:tripartite ATP-independent periplasmic transporter complex"/>
    <property type="evidence" value="ECO:0007669"/>
    <property type="project" value="InterPro"/>
</dbReference>
<dbReference type="Gene3D" id="3.40.190.10">
    <property type="entry name" value="Periplasmic binding protein-like II"/>
    <property type="match status" value="1"/>
</dbReference>
<dbReference type="InterPro" id="IPR006311">
    <property type="entry name" value="TAT_signal"/>
</dbReference>
<feature type="signal peptide" evidence="4">
    <location>
        <begin position="1"/>
        <end position="25"/>
    </location>
</feature>
<keyword evidence="6" id="KW-1185">Reference proteome</keyword>
<dbReference type="Gene3D" id="3.40.190.170">
    <property type="entry name" value="Bacterial extracellular solute-binding protein, family 7"/>
    <property type="match status" value="1"/>
</dbReference>
<sequence>MKRRTFLTGGAGVAAASTLAAPAIAQGKIQWNIASAFPKAAPGVGTNVTRFAELVGQMSDGRIELTVYGAGELVPPLGVEDAVQQGNVPVGHGPTYYAAGKNPALHWYTGVPFGMTSNEHVAWLKWGGGQEIWDDIYAQRNLKPFYSGNSNTQSGGWFKNRIESLDSLKGLNMRIAGLGGEMFRKLGVNAVLMPATEIFQALQSGAIDAAEWVGPMLDQAFGLQKITNLCYVPAYAEPGAGVAVVFNNDAWAELSPDLQAICSAAASAAALEMHAQFDYFNAQAMQQLKESGVEFLSFPDDVVEAMRGAWEEVKEELRSQSDDVATVLESYDAFLGQAIAYSDAMTGPMLAGRG</sequence>
<feature type="chain" id="PRO_5026794581" evidence="4">
    <location>
        <begin position="26"/>
        <end position="354"/>
    </location>
</feature>
<dbReference type="EMBL" id="CP054836">
    <property type="protein sequence ID" value="QKV17382.1"/>
    <property type="molecule type" value="Genomic_DNA"/>
</dbReference>
<name>A0A6N1VDT9_9HYPH</name>
<evidence type="ECO:0000313" key="6">
    <source>
        <dbReference type="Proteomes" id="UP000509367"/>
    </source>
</evidence>
<dbReference type="NCBIfam" id="NF037995">
    <property type="entry name" value="TRAP_S1"/>
    <property type="match status" value="1"/>
</dbReference>
<dbReference type="PROSITE" id="PS51318">
    <property type="entry name" value="TAT"/>
    <property type="match status" value="1"/>
</dbReference>
<dbReference type="PANTHER" id="PTHR33376:SF5">
    <property type="entry name" value="EXTRACYTOPLASMIC SOLUTE RECEPTOR PROTEIN"/>
    <property type="match status" value="1"/>
</dbReference>
<keyword evidence="1 4" id="KW-0732">Signal</keyword>
<dbReference type="InterPro" id="IPR038404">
    <property type="entry name" value="TRAP_DctP_sf"/>
</dbReference>
<evidence type="ECO:0000256" key="1">
    <source>
        <dbReference type="ARBA" id="ARBA00022729"/>
    </source>
</evidence>
<dbReference type="GO" id="GO:0046872">
    <property type="term" value="F:metal ion binding"/>
    <property type="evidence" value="ECO:0007669"/>
    <property type="project" value="UniProtKB-KW"/>
</dbReference>
<reference evidence="5 6" key="1">
    <citation type="submission" date="2020-06" db="EMBL/GenBank/DDBJ databases">
        <title>Oricola thermophila sp. nov. isolated from a tidal sediments.</title>
        <authorList>
            <person name="Kwon K.K."/>
            <person name="Yang S.-H."/>
            <person name="Park M.-J."/>
        </authorList>
    </citation>
    <scope>NUCLEOTIDE SEQUENCE [LARGE SCALE GENOMIC DNA]</scope>
    <source>
        <strain evidence="5 6">MEBiC13590</strain>
    </source>
</reference>
<feature type="binding site" evidence="3">
    <location>
        <position position="212"/>
    </location>
    <ligand>
        <name>Na(+)</name>
        <dbReference type="ChEBI" id="CHEBI:29101"/>
    </ligand>
</feature>
<gene>
    <name evidence="5" type="ORF">HTY61_02320</name>
</gene>
<feature type="binding site" evidence="3">
    <location>
        <position position="237"/>
    </location>
    <ligand>
        <name>substrate</name>
    </ligand>
</feature>
<feature type="binding site" evidence="3">
    <location>
        <position position="211"/>
    </location>
    <ligand>
        <name>substrate</name>
    </ligand>
</feature>
<feature type="binding site" evidence="2">
    <location>
        <position position="174"/>
    </location>
    <ligand>
        <name>substrate</name>
    </ligand>
</feature>
<dbReference type="InterPro" id="IPR026289">
    <property type="entry name" value="SBP_TakP-like"/>
</dbReference>
<feature type="binding site" evidence="2">
    <location>
        <position position="153"/>
    </location>
    <ligand>
        <name>substrate</name>
    </ligand>
</feature>
<dbReference type="Proteomes" id="UP000509367">
    <property type="component" value="Chromosome"/>
</dbReference>
<evidence type="ECO:0000256" key="4">
    <source>
        <dbReference type="SAM" id="SignalP"/>
    </source>
</evidence>
<dbReference type="RefSeq" id="WP_175275278.1">
    <property type="nucleotide sequence ID" value="NZ_CP054836.1"/>
</dbReference>
<organism evidence="5 6">
    <name type="scientific">Oricola thermophila</name>
    <dbReference type="NCBI Taxonomy" id="2742145"/>
    <lineage>
        <taxon>Bacteria</taxon>
        <taxon>Pseudomonadati</taxon>
        <taxon>Pseudomonadota</taxon>
        <taxon>Alphaproteobacteria</taxon>
        <taxon>Hyphomicrobiales</taxon>
        <taxon>Ahrensiaceae</taxon>
        <taxon>Oricola</taxon>
    </lineage>
</organism>
<proteinExistence type="predicted"/>
<keyword evidence="3" id="KW-0479">Metal-binding</keyword>
<dbReference type="KEGG" id="orm:HTY61_02320"/>
<evidence type="ECO:0000313" key="5">
    <source>
        <dbReference type="EMBL" id="QKV17382.1"/>
    </source>
</evidence>
<dbReference type="InterPro" id="IPR018389">
    <property type="entry name" value="DctP_fam"/>
</dbReference>
<dbReference type="PANTHER" id="PTHR33376">
    <property type="match status" value="1"/>
</dbReference>
<dbReference type="AlphaFoldDB" id="A0A6N1VDT9"/>
<evidence type="ECO:0000256" key="2">
    <source>
        <dbReference type="PIRSR" id="PIRSR039026-1"/>
    </source>
</evidence>
<protein>
    <submittedName>
        <fullName evidence="5">TRAP transporter substrate-binding protein</fullName>
    </submittedName>
</protein>
<accession>A0A6N1VDT9</accession>
<dbReference type="Pfam" id="PF03480">
    <property type="entry name" value="DctP"/>
    <property type="match status" value="1"/>
</dbReference>
<dbReference type="CDD" id="cd13604">
    <property type="entry name" value="PBP2_TRAP_ketoacid_lactate_like"/>
    <property type="match status" value="1"/>
</dbReference>
<evidence type="ECO:0000256" key="3">
    <source>
        <dbReference type="PIRSR" id="PIRSR039026-2"/>
    </source>
</evidence>